<reference evidence="6 7" key="1">
    <citation type="submission" date="2014-04" db="EMBL/GenBank/DDBJ databases">
        <authorList>
            <consortium name="DOE Joint Genome Institute"/>
            <person name="Kuo A."/>
            <person name="Kohler A."/>
            <person name="Costa M.D."/>
            <person name="Nagy L.G."/>
            <person name="Floudas D."/>
            <person name="Copeland A."/>
            <person name="Barry K.W."/>
            <person name="Cichocki N."/>
            <person name="Veneault-Fourrey C."/>
            <person name="LaButti K."/>
            <person name="Lindquist E.A."/>
            <person name="Lipzen A."/>
            <person name="Lundell T."/>
            <person name="Morin E."/>
            <person name="Murat C."/>
            <person name="Sun H."/>
            <person name="Tunlid A."/>
            <person name="Henrissat B."/>
            <person name="Grigoriev I.V."/>
            <person name="Hibbett D.S."/>
            <person name="Martin F."/>
            <person name="Nordberg H.P."/>
            <person name="Cantor M.N."/>
            <person name="Hua S.X."/>
        </authorList>
    </citation>
    <scope>NUCLEOTIDE SEQUENCE [LARGE SCALE GENOMIC DNA]</scope>
    <source>
        <strain evidence="6 7">441</strain>
    </source>
</reference>
<dbReference type="AlphaFoldDB" id="A0A0C9YAQ8"/>
<feature type="transmembrane region" description="Helical" evidence="5">
    <location>
        <begin position="20"/>
        <end position="45"/>
    </location>
</feature>
<dbReference type="GO" id="GO:0035838">
    <property type="term" value="C:growing cell tip"/>
    <property type="evidence" value="ECO:0007669"/>
    <property type="project" value="TreeGrafter"/>
</dbReference>
<sequence>MKRLLQFSRIPRPLQRHRYVGFASFTILFTAFVLSLLVGLSLPIIRSVYLVKIAAVDSVSPASNVATSLLFGVWGVCGLSALGTGECYGPHLGYTIPSDILSLVGLSQSVATIAEKTILVLLILHLLSAGLSTIVFVLSLYLHSHPAAIIALITAIVTALVSSLVFAVDVVLVVLIRNHINSFLLGARFGVVFGNGVWMILASVVTTWIAVVILSARACYCFGVRP</sequence>
<organism evidence="6 7">
    <name type="scientific">Pisolithus microcarpus 441</name>
    <dbReference type="NCBI Taxonomy" id="765257"/>
    <lineage>
        <taxon>Eukaryota</taxon>
        <taxon>Fungi</taxon>
        <taxon>Dikarya</taxon>
        <taxon>Basidiomycota</taxon>
        <taxon>Agaricomycotina</taxon>
        <taxon>Agaricomycetes</taxon>
        <taxon>Agaricomycetidae</taxon>
        <taxon>Boletales</taxon>
        <taxon>Sclerodermatineae</taxon>
        <taxon>Pisolithaceae</taxon>
        <taxon>Pisolithus</taxon>
    </lineage>
</organism>
<feature type="transmembrane region" description="Helical" evidence="5">
    <location>
        <begin position="117"/>
        <end position="142"/>
    </location>
</feature>
<keyword evidence="2 5" id="KW-0812">Transmembrane</keyword>
<feature type="transmembrane region" description="Helical" evidence="5">
    <location>
        <begin position="196"/>
        <end position="220"/>
    </location>
</feature>
<keyword evidence="3 5" id="KW-1133">Transmembrane helix</keyword>
<evidence type="ECO:0000256" key="4">
    <source>
        <dbReference type="ARBA" id="ARBA00023136"/>
    </source>
</evidence>
<comment type="subcellular location">
    <subcellularLocation>
        <location evidence="1">Membrane</location>
        <topology evidence="1">Multi-pass membrane protein</topology>
    </subcellularLocation>
</comment>
<proteinExistence type="predicted"/>
<evidence type="ECO:0008006" key="8">
    <source>
        <dbReference type="Google" id="ProtNLM"/>
    </source>
</evidence>
<feature type="transmembrane region" description="Helical" evidence="5">
    <location>
        <begin position="65"/>
        <end position="85"/>
    </location>
</feature>
<evidence type="ECO:0000256" key="1">
    <source>
        <dbReference type="ARBA" id="ARBA00004141"/>
    </source>
</evidence>
<dbReference type="GO" id="GO:0032153">
    <property type="term" value="C:cell division site"/>
    <property type="evidence" value="ECO:0007669"/>
    <property type="project" value="TreeGrafter"/>
</dbReference>
<keyword evidence="7" id="KW-1185">Reference proteome</keyword>
<dbReference type="PANTHER" id="PTHR28013:SF3">
    <property type="entry name" value="PROTEIN DCV1-RELATED"/>
    <property type="match status" value="1"/>
</dbReference>
<evidence type="ECO:0000256" key="2">
    <source>
        <dbReference type="ARBA" id="ARBA00022692"/>
    </source>
</evidence>
<dbReference type="InterPro" id="IPR051380">
    <property type="entry name" value="pH-response_reg_palI/RIM9"/>
</dbReference>
<dbReference type="Pfam" id="PF06687">
    <property type="entry name" value="SUR7"/>
    <property type="match status" value="1"/>
</dbReference>
<reference evidence="7" key="2">
    <citation type="submission" date="2015-01" db="EMBL/GenBank/DDBJ databases">
        <title>Evolutionary Origins and Diversification of the Mycorrhizal Mutualists.</title>
        <authorList>
            <consortium name="DOE Joint Genome Institute"/>
            <consortium name="Mycorrhizal Genomics Consortium"/>
            <person name="Kohler A."/>
            <person name="Kuo A."/>
            <person name="Nagy L.G."/>
            <person name="Floudas D."/>
            <person name="Copeland A."/>
            <person name="Barry K.W."/>
            <person name="Cichocki N."/>
            <person name="Veneault-Fourrey C."/>
            <person name="LaButti K."/>
            <person name="Lindquist E.A."/>
            <person name="Lipzen A."/>
            <person name="Lundell T."/>
            <person name="Morin E."/>
            <person name="Murat C."/>
            <person name="Riley R."/>
            <person name="Ohm R."/>
            <person name="Sun H."/>
            <person name="Tunlid A."/>
            <person name="Henrissat B."/>
            <person name="Grigoriev I.V."/>
            <person name="Hibbett D.S."/>
            <person name="Martin F."/>
        </authorList>
    </citation>
    <scope>NUCLEOTIDE SEQUENCE [LARGE SCALE GENOMIC DNA]</scope>
    <source>
        <strain evidence="7">441</strain>
    </source>
</reference>
<evidence type="ECO:0000313" key="7">
    <source>
        <dbReference type="Proteomes" id="UP000054018"/>
    </source>
</evidence>
<evidence type="ECO:0000256" key="5">
    <source>
        <dbReference type="SAM" id="Phobius"/>
    </source>
</evidence>
<accession>A0A0C9YAQ8</accession>
<protein>
    <recommendedName>
        <fullName evidence="8">Pali-domain-containing protein</fullName>
    </recommendedName>
</protein>
<dbReference type="EMBL" id="KN833746">
    <property type="protein sequence ID" value="KIK21835.1"/>
    <property type="molecule type" value="Genomic_DNA"/>
</dbReference>
<dbReference type="InterPro" id="IPR009571">
    <property type="entry name" value="SUR7/Rim9-like_fungi"/>
</dbReference>
<gene>
    <name evidence="6" type="ORF">PISMIDRAFT_29808</name>
</gene>
<evidence type="ECO:0000313" key="6">
    <source>
        <dbReference type="EMBL" id="KIK21835.1"/>
    </source>
</evidence>
<name>A0A0C9YAQ8_9AGAM</name>
<dbReference type="STRING" id="765257.A0A0C9YAQ8"/>
<dbReference type="PANTHER" id="PTHR28013">
    <property type="entry name" value="PROTEIN DCV1-RELATED"/>
    <property type="match status" value="1"/>
</dbReference>
<evidence type="ECO:0000256" key="3">
    <source>
        <dbReference type="ARBA" id="ARBA00022989"/>
    </source>
</evidence>
<dbReference type="OrthoDB" id="3881at2759"/>
<dbReference type="HOGENOM" id="CLU_076420_1_0_1"/>
<keyword evidence="4 5" id="KW-0472">Membrane</keyword>
<dbReference type="GO" id="GO:0005886">
    <property type="term" value="C:plasma membrane"/>
    <property type="evidence" value="ECO:0007669"/>
    <property type="project" value="InterPro"/>
</dbReference>
<feature type="transmembrane region" description="Helical" evidence="5">
    <location>
        <begin position="149"/>
        <end position="176"/>
    </location>
</feature>
<dbReference type="Proteomes" id="UP000054018">
    <property type="component" value="Unassembled WGS sequence"/>
</dbReference>